<dbReference type="RefSeq" id="WP_192462688.1">
    <property type="nucleotide sequence ID" value="NZ_JACYFJ010000004.1"/>
</dbReference>
<proteinExistence type="predicted"/>
<reference evidence="2" key="1">
    <citation type="journal article" date="2019" name="Int. J. Syst. Evol. Microbiol.">
        <title>The Global Catalogue of Microorganisms (GCM) 10K type strain sequencing project: providing services to taxonomists for standard genome sequencing and annotation.</title>
        <authorList>
            <consortium name="The Broad Institute Genomics Platform"/>
            <consortium name="The Broad Institute Genome Sequencing Center for Infectious Disease"/>
            <person name="Wu L."/>
            <person name="Ma J."/>
        </authorList>
    </citation>
    <scope>NUCLEOTIDE SEQUENCE [LARGE SCALE GENOMIC DNA]</scope>
    <source>
        <strain evidence="2">CECT 7477</strain>
    </source>
</reference>
<protein>
    <submittedName>
        <fullName evidence="1">Alpha/beta hydrolase</fullName>
    </submittedName>
</protein>
<dbReference type="SUPFAM" id="SSF53474">
    <property type="entry name" value="alpha/beta-Hydrolases"/>
    <property type="match status" value="1"/>
</dbReference>
<keyword evidence="1" id="KW-0378">Hydrolase</keyword>
<comment type="caution">
    <text evidence="1">The sequence shown here is derived from an EMBL/GenBank/DDBJ whole genome shotgun (WGS) entry which is preliminary data.</text>
</comment>
<name>A0ABV8JIW4_9FLAO</name>
<evidence type="ECO:0000313" key="2">
    <source>
        <dbReference type="Proteomes" id="UP001595814"/>
    </source>
</evidence>
<dbReference type="GO" id="GO:0016787">
    <property type="term" value="F:hydrolase activity"/>
    <property type="evidence" value="ECO:0007669"/>
    <property type="project" value="UniProtKB-KW"/>
</dbReference>
<dbReference type="InterPro" id="IPR029058">
    <property type="entry name" value="AB_hydrolase_fold"/>
</dbReference>
<dbReference type="Proteomes" id="UP001595814">
    <property type="component" value="Unassembled WGS sequence"/>
</dbReference>
<organism evidence="1 2">
    <name type="scientific">Euzebyella saccharophila</name>
    <dbReference type="NCBI Taxonomy" id="679664"/>
    <lineage>
        <taxon>Bacteria</taxon>
        <taxon>Pseudomonadati</taxon>
        <taxon>Bacteroidota</taxon>
        <taxon>Flavobacteriia</taxon>
        <taxon>Flavobacteriales</taxon>
        <taxon>Flavobacteriaceae</taxon>
        <taxon>Euzebyella</taxon>
    </lineage>
</organism>
<accession>A0ABV8JIW4</accession>
<evidence type="ECO:0000313" key="1">
    <source>
        <dbReference type="EMBL" id="MFC4094467.1"/>
    </source>
</evidence>
<sequence length="470" mass="53807">MKKLLLAWALIFGFFGSAQQIVLKKGAILDSLAVRDTVSETFSLYLPTNFETDKVWPVVFVFDMDGKGKQALSMFKQSAEEQGFLLAASNNLSDTLSLSKNILITRRLINTVVSIFPVHKNRIYAGGFSKGAKFATIVPTFLQPVNGVISCGATIANTEVLTSKNPFHLVGIVGTSDYNYPDILAMESTLNRLRVPNQLLIFDGVHEWPSSDYISKAMKILDLGAMAKGKMDMDSLFVANNYRDDLARVSRLLSANKPLQANHYLDEMMEIYRPFRPTDSIKDSGKVIRKTSRYKTQNRTQNNLFLKEQFSKEDYAYYMEEDLLTYNYNNLGWWKYQMEELSKYKKNPDILTQQMGNRLDGYVKALLEDNLEMLADEDTKDWEGLNFLYMLQTILEPKNEEAYLNVISLSSKLDDFGAALFYLEELLKTGYKNQNKLYSLDYTAILRITPEFNEVVEKYLKKARYEVVPN</sequence>
<gene>
    <name evidence="1" type="ORF">ACFOUT_01175</name>
</gene>
<dbReference type="Gene3D" id="3.40.50.1820">
    <property type="entry name" value="alpha/beta hydrolase"/>
    <property type="match status" value="1"/>
</dbReference>
<keyword evidence="2" id="KW-1185">Reference proteome</keyword>
<dbReference type="EMBL" id="JBHSAW010000001">
    <property type="protein sequence ID" value="MFC4094467.1"/>
    <property type="molecule type" value="Genomic_DNA"/>
</dbReference>